<comment type="caution">
    <text evidence="1">The sequence shown here is derived from an EMBL/GenBank/DDBJ whole genome shotgun (WGS) entry which is preliminary data.</text>
</comment>
<proteinExistence type="predicted"/>
<sequence>MKDCGTIDYISGYNEHFSRFYFLKKSTPAGEQLIVIQAEPVVTRSVIQSHTEIPCESESDQRGFNFGLELIHTLLPTIEFGATNWGYLVGSNNNYRIVAKTRQLEPITEVLPWCPLVDERDIKITRFLWAEDREGLWNGMEVDVFMAVDTSVYLKNMMSGYRLLIERNLEHLAYPVVGHVVRSGTAEICGLMTEPSYGRMAGYKDKSAVYKAISEIERAGLLLTGIYTSNVMITHDGKVHFLANSVCALMRQAVDPRERAKEIEEYHWTRLGILFKELEQGCNPHEPPRNQRTFSTPLPYFPTPVQGPIMKVWAVVLAHVSDSDQQTLKAAEETSRAVVRHGPTRGGKTPNIDSLEVLFFDEPISPRLLRAPRTRLIVRPPAPYQKPDKHLQELIRAHNWQRGRQLSQ</sequence>
<name>A0AAD7HUS9_9AGAR</name>
<keyword evidence="2" id="KW-1185">Reference proteome</keyword>
<evidence type="ECO:0000313" key="2">
    <source>
        <dbReference type="Proteomes" id="UP001215598"/>
    </source>
</evidence>
<accession>A0AAD7HUS9</accession>
<reference evidence="1" key="1">
    <citation type="submission" date="2023-03" db="EMBL/GenBank/DDBJ databases">
        <title>Massive genome expansion in bonnet fungi (Mycena s.s.) driven by repeated elements and novel gene families across ecological guilds.</title>
        <authorList>
            <consortium name="Lawrence Berkeley National Laboratory"/>
            <person name="Harder C.B."/>
            <person name="Miyauchi S."/>
            <person name="Viragh M."/>
            <person name="Kuo A."/>
            <person name="Thoen E."/>
            <person name="Andreopoulos B."/>
            <person name="Lu D."/>
            <person name="Skrede I."/>
            <person name="Drula E."/>
            <person name="Henrissat B."/>
            <person name="Morin E."/>
            <person name="Kohler A."/>
            <person name="Barry K."/>
            <person name="LaButti K."/>
            <person name="Morin E."/>
            <person name="Salamov A."/>
            <person name="Lipzen A."/>
            <person name="Mereny Z."/>
            <person name="Hegedus B."/>
            <person name="Baldrian P."/>
            <person name="Stursova M."/>
            <person name="Weitz H."/>
            <person name="Taylor A."/>
            <person name="Grigoriev I.V."/>
            <person name="Nagy L.G."/>
            <person name="Martin F."/>
            <person name="Kauserud H."/>
        </authorList>
    </citation>
    <scope>NUCLEOTIDE SEQUENCE</scope>
    <source>
        <strain evidence="1">CBHHK182m</strain>
    </source>
</reference>
<organism evidence="1 2">
    <name type="scientific">Mycena metata</name>
    <dbReference type="NCBI Taxonomy" id="1033252"/>
    <lineage>
        <taxon>Eukaryota</taxon>
        <taxon>Fungi</taxon>
        <taxon>Dikarya</taxon>
        <taxon>Basidiomycota</taxon>
        <taxon>Agaricomycotina</taxon>
        <taxon>Agaricomycetes</taxon>
        <taxon>Agaricomycetidae</taxon>
        <taxon>Agaricales</taxon>
        <taxon>Marasmiineae</taxon>
        <taxon>Mycenaceae</taxon>
        <taxon>Mycena</taxon>
    </lineage>
</organism>
<gene>
    <name evidence="1" type="ORF">B0H16DRAFT_1428388</name>
</gene>
<evidence type="ECO:0000313" key="1">
    <source>
        <dbReference type="EMBL" id="KAJ7728862.1"/>
    </source>
</evidence>
<protein>
    <submittedName>
        <fullName evidence="1">Uncharacterized protein</fullName>
    </submittedName>
</protein>
<dbReference type="Proteomes" id="UP001215598">
    <property type="component" value="Unassembled WGS sequence"/>
</dbReference>
<dbReference type="AlphaFoldDB" id="A0AAD7HUS9"/>
<dbReference type="EMBL" id="JARKIB010000169">
    <property type="protein sequence ID" value="KAJ7728862.1"/>
    <property type="molecule type" value="Genomic_DNA"/>
</dbReference>